<dbReference type="GO" id="GO:0005506">
    <property type="term" value="F:iron ion binding"/>
    <property type="evidence" value="ECO:0007669"/>
    <property type="project" value="InterPro"/>
</dbReference>
<protein>
    <submittedName>
        <fullName evidence="1">Cytochrome P450 71B10</fullName>
    </submittedName>
</protein>
<dbReference type="PANTHER" id="PTHR47952:SF1">
    <property type="entry name" value="TRYPTAMINE 5-HYDROXYLASE"/>
    <property type="match status" value="1"/>
</dbReference>
<dbReference type="SUPFAM" id="SSF48264">
    <property type="entry name" value="Cytochrome P450"/>
    <property type="match status" value="1"/>
</dbReference>
<dbReference type="EMBL" id="QGNW01001268">
    <property type="protein sequence ID" value="RVW47774.1"/>
    <property type="molecule type" value="Genomic_DNA"/>
</dbReference>
<dbReference type="GO" id="GO:0020037">
    <property type="term" value="F:heme binding"/>
    <property type="evidence" value="ECO:0007669"/>
    <property type="project" value="InterPro"/>
</dbReference>
<dbReference type="GO" id="GO:0016705">
    <property type="term" value="F:oxidoreductase activity, acting on paired donors, with incorporation or reduction of molecular oxygen"/>
    <property type="evidence" value="ECO:0007669"/>
    <property type="project" value="InterPro"/>
</dbReference>
<dbReference type="AlphaFoldDB" id="A0A438EJ62"/>
<comment type="caution">
    <text evidence="1">The sequence shown here is derived from an EMBL/GenBank/DDBJ whole genome shotgun (WGS) entry which is preliminary data.</text>
</comment>
<evidence type="ECO:0000313" key="1">
    <source>
        <dbReference type="EMBL" id="RVW47774.1"/>
    </source>
</evidence>
<dbReference type="Gene3D" id="1.10.630.10">
    <property type="entry name" value="Cytochrome P450"/>
    <property type="match status" value="1"/>
</dbReference>
<dbReference type="Pfam" id="PF00067">
    <property type="entry name" value="p450"/>
    <property type="match status" value="1"/>
</dbReference>
<evidence type="ECO:0000313" key="2">
    <source>
        <dbReference type="Proteomes" id="UP000288805"/>
    </source>
</evidence>
<reference evidence="1 2" key="1">
    <citation type="journal article" date="2018" name="PLoS Genet.">
        <title>Population sequencing reveals clonal diversity and ancestral inbreeding in the grapevine cultivar Chardonnay.</title>
        <authorList>
            <person name="Roach M.J."/>
            <person name="Johnson D.L."/>
            <person name="Bohlmann J."/>
            <person name="van Vuuren H.J."/>
            <person name="Jones S.J."/>
            <person name="Pretorius I.S."/>
            <person name="Schmidt S.A."/>
            <person name="Borneman A.R."/>
        </authorList>
    </citation>
    <scope>NUCLEOTIDE SEQUENCE [LARGE SCALE GENOMIC DNA]</scope>
    <source>
        <strain evidence="2">cv. Chardonnay</strain>
        <tissue evidence="1">Leaf</tissue>
    </source>
</reference>
<dbReference type="Proteomes" id="UP000288805">
    <property type="component" value="Unassembled WGS sequence"/>
</dbReference>
<dbReference type="InterPro" id="IPR001128">
    <property type="entry name" value="Cyt_P450"/>
</dbReference>
<dbReference type="InterPro" id="IPR036396">
    <property type="entry name" value="Cyt_P450_sf"/>
</dbReference>
<organism evidence="1 2">
    <name type="scientific">Vitis vinifera</name>
    <name type="common">Grape</name>
    <dbReference type="NCBI Taxonomy" id="29760"/>
    <lineage>
        <taxon>Eukaryota</taxon>
        <taxon>Viridiplantae</taxon>
        <taxon>Streptophyta</taxon>
        <taxon>Embryophyta</taxon>
        <taxon>Tracheophyta</taxon>
        <taxon>Spermatophyta</taxon>
        <taxon>Magnoliopsida</taxon>
        <taxon>eudicotyledons</taxon>
        <taxon>Gunneridae</taxon>
        <taxon>Pentapetalae</taxon>
        <taxon>rosids</taxon>
        <taxon>Vitales</taxon>
        <taxon>Vitaceae</taxon>
        <taxon>Viteae</taxon>
        <taxon>Vitis</taxon>
    </lineage>
</organism>
<sequence>MGFDPLIFSTTSTPLIVPVSTEILNPRENPLDYNPKRFVDGDVDFKGQDTGFLPFGGGRRGCPSYSFGLATVEIALARLLYHFDWELPHGVEADDKDLNEIFGLATRKNSALILVPRYNRDYEMKKNDT</sequence>
<gene>
    <name evidence="1" type="primary">CYP71B10_1</name>
    <name evidence="1" type="ORF">CK203_091764</name>
</gene>
<dbReference type="GO" id="GO:0004497">
    <property type="term" value="F:monooxygenase activity"/>
    <property type="evidence" value="ECO:0007669"/>
    <property type="project" value="InterPro"/>
</dbReference>
<name>A0A438EJ62_VITVI</name>
<dbReference type="PANTHER" id="PTHR47952">
    <property type="entry name" value="TRYPTAMINE 5-HYDROXYLASE"/>
    <property type="match status" value="1"/>
</dbReference>
<proteinExistence type="predicted"/>
<accession>A0A438EJ62</accession>